<evidence type="ECO:0000256" key="7">
    <source>
        <dbReference type="ARBA" id="ARBA00022801"/>
    </source>
</evidence>
<keyword evidence="3 12" id="KW-1003">Cell membrane</keyword>
<feature type="transmembrane region" description="Helical" evidence="12">
    <location>
        <begin position="39"/>
        <end position="60"/>
    </location>
</feature>
<evidence type="ECO:0000256" key="6">
    <source>
        <dbReference type="ARBA" id="ARBA00022723"/>
    </source>
</evidence>
<gene>
    <name evidence="12 14" type="primary">htpX</name>
    <name evidence="14" type="ORF">SOO65_12175</name>
</gene>
<evidence type="ECO:0000256" key="1">
    <source>
        <dbReference type="ARBA" id="ARBA00004651"/>
    </source>
</evidence>
<dbReference type="GO" id="GO:0004222">
    <property type="term" value="F:metalloendopeptidase activity"/>
    <property type="evidence" value="ECO:0007669"/>
    <property type="project" value="UniProtKB-UniRule"/>
</dbReference>
<accession>A0AAX4HJP2</accession>
<organism evidence="14 15">
    <name type="scientific">Peredibacter starrii</name>
    <dbReference type="NCBI Taxonomy" id="28202"/>
    <lineage>
        <taxon>Bacteria</taxon>
        <taxon>Pseudomonadati</taxon>
        <taxon>Bdellovibrionota</taxon>
        <taxon>Bacteriovoracia</taxon>
        <taxon>Bacteriovoracales</taxon>
        <taxon>Bacteriovoracaceae</taxon>
        <taxon>Peredibacter</taxon>
    </lineage>
</organism>
<dbReference type="GO" id="GO:0006508">
    <property type="term" value="P:proteolysis"/>
    <property type="evidence" value="ECO:0007669"/>
    <property type="project" value="UniProtKB-KW"/>
</dbReference>
<comment type="subcellular location">
    <subcellularLocation>
        <location evidence="1 12">Cell membrane</location>
        <topology evidence="1 12">Multi-pass membrane protein</topology>
    </subcellularLocation>
</comment>
<dbReference type="EMBL" id="CP139487">
    <property type="protein sequence ID" value="WPU63445.1"/>
    <property type="molecule type" value="Genomic_DNA"/>
</dbReference>
<evidence type="ECO:0000256" key="10">
    <source>
        <dbReference type="ARBA" id="ARBA00023049"/>
    </source>
</evidence>
<evidence type="ECO:0000256" key="9">
    <source>
        <dbReference type="ARBA" id="ARBA00022989"/>
    </source>
</evidence>
<dbReference type="InterPro" id="IPR022919">
    <property type="entry name" value="Pept_M48_protease_HtpX"/>
</dbReference>
<comment type="cofactor">
    <cofactor evidence="12">
        <name>Zn(2+)</name>
        <dbReference type="ChEBI" id="CHEBI:29105"/>
    </cofactor>
    <text evidence="12">Binds 1 zinc ion per subunit.</text>
</comment>
<evidence type="ECO:0000256" key="3">
    <source>
        <dbReference type="ARBA" id="ARBA00022475"/>
    </source>
</evidence>
<proteinExistence type="inferred from homology"/>
<evidence type="ECO:0000256" key="5">
    <source>
        <dbReference type="ARBA" id="ARBA00022692"/>
    </source>
</evidence>
<evidence type="ECO:0000313" key="14">
    <source>
        <dbReference type="EMBL" id="WPU63445.1"/>
    </source>
</evidence>
<keyword evidence="9 12" id="KW-1133">Transmembrane helix</keyword>
<feature type="domain" description="Peptidase M48" evidence="13">
    <location>
        <begin position="81"/>
        <end position="294"/>
    </location>
</feature>
<keyword evidence="4 12" id="KW-0645">Protease</keyword>
<feature type="binding site" evidence="12">
    <location>
        <position position="145"/>
    </location>
    <ligand>
        <name>Zn(2+)</name>
        <dbReference type="ChEBI" id="CHEBI:29105"/>
        <note>catalytic</note>
    </ligand>
</feature>
<dbReference type="Pfam" id="PF01435">
    <property type="entry name" value="Peptidase_M48"/>
    <property type="match status" value="1"/>
</dbReference>
<evidence type="ECO:0000313" key="15">
    <source>
        <dbReference type="Proteomes" id="UP001324634"/>
    </source>
</evidence>
<feature type="active site" evidence="12">
    <location>
        <position position="146"/>
    </location>
</feature>
<protein>
    <recommendedName>
        <fullName evidence="12">Protease HtpX homolog</fullName>
        <ecNumber evidence="12">3.4.24.-</ecNumber>
    </recommendedName>
</protein>
<dbReference type="GO" id="GO:0008270">
    <property type="term" value="F:zinc ion binding"/>
    <property type="evidence" value="ECO:0007669"/>
    <property type="project" value="UniProtKB-UniRule"/>
</dbReference>
<dbReference type="CDD" id="cd07335">
    <property type="entry name" value="M48B_HtpX_like"/>
    <property type="match status" value="1"/>
</dbReference>
<evidence type="ECO:0000256" key="12">
    <source>
        <dbReference type="HAMAP-Rule" id="MF_00188"/>
    </source>
</evidence>
<dbReference type="KEGG" id="psti:SOO65_12175"/>
<feature type="transmembrane region" description="Helical" evidence="12">
    <location>
        <begin position="200"/>
        <end position="222"/>
    </location>
</feature>
<keyword evidence="8 12" id="KW-0862">Zinc</keyword>
<keyword evidence="5 12" id="KW-0812">Transmembrane</keyword>
<keyword evidence="15" id="KW-1185">Reference proteome</keyword>
<dbReference type="PANTHER" id="PTHR43221">
    <property type="entry name" value="PROTEASE HTPX"/>
    <property type="match status" value="1"/>
</dbReference>
<keyword evidence="7 12" id="KW-0378">Hydrolase</keyword>
<evidence type="ECO:0000259" key="13">
    <source>
        <dbReference type="Pfam" id="PF01435"/>
    </source>
</evidence>
<dbReference type="EC" id="3.4.24.-" evidence="12"/>
<feature type="transmembrane region" description="Helical" evidence="12">
    <location>
        <begin position="5"/>
        <end position="27"/>
    </location>
</feature>
<feature type="binding site" evidence="12">
    <location>
        <position position="149"/>
    </location>
    <ligand>
        <name>Zn(2+)</name>
        <dbReference type="ChEBI" id="CHEBI:29105"/>
        <note>catalytic</note>
    </ligand>
</feature>
<feature type="transmembrane region" description="Helical" evidence="12">
    <location>
        <begin position="159"/>
        <end position="180"/>
    </location>
</feature>
<evidence type="ECO:0000256" key="2">
    <source>
        <dbReference type="ARBA" id="ARBA00009779"/>
    </source>
</evidence>
<keyword evidence="10 12" id="KW-0482">Metalloprotease</keyword>
<dbReference type="Gene3D" id="3.30.2010.10">
    <property type="entry name" value="Metalloproteases ('zincins'), catalytic domain"/>
    <property type="match status" value="1"/>
</dbReference>
<dbReference type="Proteomes" id="UP001324634">
    <property type="component" value="Chromosome"/>
</dbReference>
<dbReference type="HAMAP" id="MF_00188">
    <property type="entry name" value="Pept_M48_protease_HtpX"/>
    <property type="match status" value="1"/>
</dbReference>
<feature type="binding site" evidence="12">
    <location>
        <position position="227"/>
    </location>
    <ligand>
        <name>Zn(2+)</name>
        <dbReference type="ChEBI" id="CHEBI:29105"/>
        <note>catalytic</note>
    </ligand>
</feature>
<dbReference type="AlphaFoldDB" id="A0AAX4HJP2"/>
<comment type="similarity">
    <text evidence="2 12">Belongs to the peptidase M48B family.</text>
</comment>
<sequence length="296" mass="32561">MFKRIFLFVLTNILVMVSVSIILSVLGVGNYLTASGINYQALMVFCLVWGFVGSGISLLLSKFMAKRMMGVEIVDERSQYGDLVRKVHLLAKQAGIEKMPEVGVYHSPEVNAFATGPTKNNALVAVSTGLLQQMNTEEVEGVLAHEVAHVANGDMVTMALVQGVVNAFVMFFARVAAFALSQAMSGDRDDDRPVTSGMGYHLTVMVCEILFSFLGMFVVAYVSRMREFRADQGGAKYAGKHKMVAALRRLQQKIDMVDDSQDAMKAMKISSKKGFMNFLSTHPSLEDRIAALERSY</sequence>
<dbReference type="NCBIfam" id="NF003965">
    <property type="entry name" value="PRK05457.1"/>
    <property type="match status" value="1"/>
</dbReference>
<dbReference type="GO" id="GO:0005886">
    <property type="term" value="C:plasma membrane"/>
    <property type="evidence" value="ECO:0007669"/>
    <property type="project" value="UniProtKB-SubCell"/>
</dbReference>
<name>A0AAX4HJP2_9BACT</name>
<dbReference type="InterPro" id="IPR050083">
    <property type="entry name" value="HtpX_protease"/>
</dbReference>
<evidence type="ECO:0000256" key="4">
    <source>
        <dbReference type="ARBA" id="ARBA00022670"/>
    </source>
</evidence>
<evidence type="ECO:0000256" key="11">
    <source>
        <dbReference type="ARBA" id="ARBA00023136"/>
    </source>
</evidence>
<dbReference type="InterPro" id="IPR001915">
    <property type="entry name" value="Peptidase_M48"/>
</dbReference>
<dbReference type="PANTHER" id="PTHR43221:SF1">
    <property type="entry name" value="PROTEASE HTPX"/>
    <property type="match status" value="1"/>
</dbReference>
<evidence type="ECO:0000256" key="8">
    <source>
        <dbReference type="ARBA" id="ARBA00022833"/>
    </source>
</evidence>
<reference evidence="14 15" key="1">
    <citation type="submission" date="2023-11" db="EMBL/GenBank/DDBJ databases">
        <title>Peredibacter starrii A3.12.</title>
        <authorList>
            <person name="Mitchell R.J."/>
        </authorList>
    </citation>
    <scope>NUCLEOTIDE SEQUENCE [LARGE SCALE GENOMIC DNA]</scope>
    <source>
        <strain evidence="14 15">A3.12</strain>
    </source>
</reference>
<keyword evidence="6 12" id="KW-0479">Metal-binding</keyword>
<keyword evidence="11 12" id="KW-0472">Membrane</keyword>